<feature type="compositionally biased region" description="Polar residues" evidence="1">
    <location>
        <begin position="42"/>
        <end position="52"/>
    </location>
</feature>
<dbReference type="InterPro" id="IPR049675">
    <property type="entry name" value="QatB"/>
</dbReference>
<dbReference type="NCBIfam" id="NF041924">
    <property type="entry name" value="QatB"/>
    <property type="match status" value="1"/>
</dbReference>
<evidence type="ECO:0000256" key="1">
    <source>
        <dbReference type="SAM" id="MobiDB-lite"/>
    </source>
</evidence>
<evidence type="ECO:0000313" key="2">
    <source>
        <dbReference type="EMBL" id="VFJ63720.1"/>
    </source>
</evidence>
<proteinExistence type="predicted"/>
<dbReference type="EMBL" id="CAADEY010000111">
    <property type="protein sequence ID" value="VFJ63720.1"/>
    <property type="molecule type" value="Genomic_DNA"/>
</dbReference>
<accession>A0A450TAK2</accession>
<organism evidence="2">
    <name type="scientific">Candidatus Kentrum sp. DK</name>
    <dbReference type="NCBI Taxonomy" id="2126562"/>
    <lineage>
        <taxon>Bacteria</taxon>
        <taxon>Pseudomonadati</taxon>
        <taxon>Pseudomonadota</taxon>
        <taxon>Gammaproteobacteria</taxon>
        <taxon>Candidatus Kentrum</taxon>
    </lineage>
</organism>
<name>A0A450TAK2_9GAMM</name>
<dbReference type="AlphaFoldDB" id="A0A450TAK2"/>
<sequence length="294" mass="31220">MGTSVSSTGPKGGVPLVPPWVPNIESEPGATGPDQESGGDQGEQSPANQDIAGNQEELSPDKTQPPPTMAKPMRFIGATKSLGNHAGTGDSKSLKRGLKHYSRSGLGGSRKAAARMARTARNAGALYGALHALGGRGEAPPDLEIDLKSLSGRPAREITDRLAEAISPNDGSQDSDANRESISQALTELISANPDVDLSALGDEQIASVVESYICNDISHRVELDVGKSIFDKAPNPATAQQRLDEMHSYIRQCVAAAFEDKGGLNPNLSQYDVARTSRDIIQRTFEVFEEYIQ</sequence>
<gene>
    <name evidence="2" type="ORF">BECKDK2373C_GA0170839_11115</name>
</gene>
<feature type="region of interest" description="Disordered" evidence="1">
    <location>
        <begin position="1"/>
        <end position="110"/>
    </location>
</feature>
<reference evidence="2" key="1">
    <citation type="submission" date="2019-02" db="EMBL/GenBank/DDBJ databases">
        <authorList>
            <person name="Gruber-Vodicka R. H."/>
            <person name="Seah K. B. B."/>
        </authorList>
    </citation>
    <scope>NUCLEOTIDE SEQUENCE</scope>
    <source>
        <strain evidence="2">BECK_DK161</strain>
    </source>
</reference>
<protein>
    <submittedName>
        <fullName evidence="2">Uncharacterized protein</fullName>
    </submittedName>
</protein>